<dbReference type="InParanoid" id="A0A059BRR8"/>
<sequence length="202" mass="22848">MVRANLLRNNGDASEEEEEKSIKHYSNLHKILLVGEGDFSFAACLAQAFSSTVNIVATSINAQVSSKWLYKRASANMEILEGLGGTILHEVDAHNMTEHPDLGHKSFDRIVFNFQHTGYKGHDHSNSQIQRHQELVRAFLKSARSMLTRNGQIHVTHKTAYPFSKWEIEKLAEEDEKLRLVEKAKFSESDYSGYVNERGDGS</sequence>
<gene>
    <name evidence="2" type="ORF">EUGRSUZ_F02009</name>
</gene>
<feature type="domain" description="25S rRNA (uridine-N(3))-methyltransferase BMT5-like" evidence="1">
    <location>
        <begin position="32"/>
        <end position="198"/>
    </location>
</feature>
<dbReference type="Gramene" id="KCW68350">
    <property type="protein sequence ID" value="KCW68350"/>
    <property type="gene ID" value="EUGRSUZ_F02009"/>
</dbReference>
<organism evidence="2">
    <name type="scientific">Eucalyptus grandis</name>
    <name type="common">Flooded gum</name>
    <dbReference type="NCBI Taxonomy" id="71139"/>
    <lineage>
        <taxon>Eukaryota</taxon>
        <taxon>Viridiplantae</taxon>
        <taxon>Streptophyta</taxon>
        <taxon>Embryophyta</taxon>
        <taxon>Tracheophyta</taxon>
        <taxon>Spermatophyta</taxon>
        <taxon>Magnoliopsida</taxon>
        <taxon>eudicotyledons</taxon>
        <taxon>Gunneridae</taxon>
        <taxon>Pentapetalae</taxon>
        <taxon>rosids</taxon>
        <taxon>malvids</taxon>
        <taxon>Myrtales</taxon>
        <taxon>Myrtaceae</taxon>
        <taxon>Myrtoideae</taxon>
        <taxon>Eucalypteae</taxon>
        <taxon>Eucalyptus</taxon>
    </lineage>
</organism>
<accession>A0A059BRR8</accession>
<proteinExistence type="predicted"/>
<reference evidence="2" key="1">
    <citation type="submission" date="2013-07" db="EMBL/GenBank/DDBJ databases">
        <title>The genome of Eucalyptus grandis.</title>
        <authorList>
            <person name="Schmutz J."/>
            <person name="Hayes R."/>
            <person name="Myburg A."/>
            <person name="Tuskan G."/>
            <person name="Grattapaglia D."/>
            <person name="Rokhsar D.S."/>
        </authorList>
    </citation>
    <scope>NUCLEOTIDE SEQUENCE</scope>
    <source>
        <tissue evidence="2">Leaf extractions</tissue>
    </source>
</reference>
<protein>
    <recommendedName>
        <fullName evidence="1">25S rRNA (uridine-N(3))-methyltransferase BMT5-like domain-containing protein</fullName>
    </recommendedName>
</protein>
<dbReference type="PANTHER" id="PTHR11538">
    <property type="entry name" value="PHENYLALANYL-TRNA SYNTHETASE"/>
    <property type="match status" value="1"/>
</dbReference>
<name>A0A059BRR8_EUCGR</name>
<dbReference type="OMA" id="VIHKTEY"/>
<dbReference type="Gene3D" id="3.40.50.150">
    <property type="entry name" value="Vaccinia Virus protein VP39"/>
    <property type="match status" value="1"/>
</dbReference>
<dbReference type="GO" id="GO:0005737">
    <property type="term" value="C:cytoplasm"/>
    <property type="evidence" value="ECO:0000318"/>
    <property type="project" value="GO_Central"/>
</dbReference>
<dbReference type="GO" id="GO:0070042">
    <property type="term" value="F:rRNA (uridine-N3-)-methyltransferase activity"/>
    <property type="evidence" value="ECO:0000318"/>
    <property type="project" value="GO_Central"/>
</dbReference>
<dbReference type="GO" id="GO:0070475">
    <property type="term" value="P:rRNA base methylation"/>
    <property type="evidence" value="ECO:0000318"/>
    <property type="project" value="GO_Central"/>
</dbReference>
<dbReference type="Pfam" id="PF10354">
    <property type="entry name" value="BMT5-like"/>
    <property type="match status" value="1"/>
</dbReference>
<dbReference type="InterPro" id="IPR019446">
    <property type="entry name" value="BMT5-like"/>
</dbReference>
<dbReference type="AlphaFoldDB" id="A0A059BRR8"/>
<dbReference type="eggNOG" id="KOG4174">
    <property type="taxonomic scope" value="Eukaryota"/>
</dbReference>
<dbReference type="SUPFAM" id="SSF53335">
    <property type="entry name" value="S-adenosyl-L-methionine-dependent methyltransferases"/>
    <property type="match status" value="1"/>
</dbReference>
<evidence type="ECO:0000259" key="1">
    <source>
        <dbReference type="Pfam" id="PF10354"/>
    </source>
</evidence>
<dbReference type="InterPro" id="IPR029063">
    <property type="entry name" value="SAM-dependent_MTases_sf"/>
</dbReference>
<dbReference type="FunCoup" id="A0A059BRR8">
    <property type="interactions" value="247"/>
</dbReference>
<evidence type="ECO:0000313" key="2">
    <source>
        <dbReference type="EMBL" id="KCW68350.1"/>
    </source>
</evidence>
<dbReference type="EMBL" id="KK198758">
    <property type="protein sequence ID" value="KCW68350.1"/>
    <property type="molecule type" value="Genomic_DNA"/>
</dbReference>
<dbReference type="PANTHER" id="PTHR11538:SF89">
    <property type="entry name" value="PROTEIN, PUTATIVE (DUF2431)-RELATED"/>
    <property type="match status" value="1"/>
</dbReference>